<dbReference type="Gene3D" id="1.10.10.10">
    <property type="entry name" value="Winged helix-like DNA-binding domain superfamily/Winged helix DNA-binding domain"/>
    <property type="match status" value="1"/>
</dbReference>
<proteinExistence type="predicted"/>
<evidence type="ECO:0000313" key="1">
    <source>
        <dbReference type="EMBL" id="SVD21624.1"/>
    </source>
</evidence>
<dbReference type="PROSITE" id="PS51197">
    <property type="entry name" value="HTH_RRF2_2"/>
    <property type="match status" value="1"/>
</dbReference>
<dbReference type="AlphaFoldDB" id="A0A382THN9"/>
<name>A0A382THN9_9ZZZZ</name>
<dbReference type="SUPFAM" id="SSF46785">
    <property type="entry name" value="Winged helix' DNA-binding domain"/>
    <property type="match status" value="1"/>
</dbReference>
<dbReference type="InterPro" id="IPR000944">
    <property type="entry name" value="Tscrpt_reg_Rrf2"/>
</dbReference>
<accession>A0A382THN9</accession>
<protein>
    <recommendedName>
        <fullName evidence="2">HTH marR-type domain-containing protein</fullName>
    </recommendedName>
</protein>
<organism evidence="1">
    <name type="scientific">marine metagenome</name>
    <dbReference type="NCBI Taxonomy" id="408172"/>
    <lineage>
        <taxon>unclassified sequences</taxon>
        <taxon>metagenomes</taxon>
        <taxon>ecological metagenomes</taxon>
    </lineage>
</organism>
<reference evidence="1" key="1">
    <citation type="submission" date="2018-05" db="EMBL/GenBank/DDBJ databases">
        <authorList>
            <person name="Lanie J.A."/>
            <person name="Ng W.-L."/>
            <person name="Kazmierczak K.M."/>
            <person name="Andrzejewski T.M."/>
            <person name="Davidsen T.M."/>
            <person name="Wayne K.J."/>
            <person name="Tettelin H."/>
            <person name="Glass J.I."/>
            <person name="Rusch D."/>
            <person name="Podicherti R."/>
            <person name="Tsui H.-C.T."/>
            <person name="Winkler M.E."/>
        </authorList>
    </citation>
    <scope>NUCLEOTIDE SEQUENCE</scope>
</reference>
<dbReference type="EMBL" id="UINC01136706">
    <property type="protein sequence ID" value="SVD21624.1"/>
    <property type="molecule type" value="Genomic_DNA"/>
</dbReference>
<dbReference type="InterPro" id="IPR036388">
    <property type="entry name" value="WH-like_DNA-bd_sf"/>
</dbReference>
<sequence>MQLKKYTDYSLRVLIYAGLHKERLVTIGEISKRFGISRNHLVKVVHDLAARGFLASTR</sequence>
<feature type="non-terminal residue" evidence="1">
    <location>
        <position position="58"/>
    </location>
</feature>
<dbReference type="Pfam" id="PF02082">
    <property type="entry name" value="Rrf2"/>
    <property type="match status" value="1"/>
</dbReference>
<dbReference type="InterPro" id="IPR036390">
    <property type="entry name" value="WH_DNA-bd_sf"/>
</dbReference>
<gene>
    <name evidence="1" type="ORF">METZ01_LOCUS374478</name>
</gene>
<evidence type="ECO:0008006" key="2">
    <source>
        <dbReference type="Google" id="ProtNLM"/>
    </source>
</evidence>